<feature type="transmembrane region" description="Helical" evidence="1">
    <location>
        <begin position="101"/>
        <end position="119"/>
    </location>
</feature>
<keyword evidence="1" id="KW-0812">Transmembrane</keyword>
<evidence type="ECO:0000256" key="1">
    <source>
        <dbReference type="SAM" id="Phobius"/>
    </source>
</evidence>
<dbReference type="AlphaFoldDB" id="A0AAD7FE42"/>
<dbReference type="Proteomes" id="UP001221142">
    <property type="component" value="Unassembled WGS sequence"/>
</dbReference>
<feature type="transmembrane region" description="Helical" evidence="1">
    <location>
        <begin position="304"/>
        <end position="330"/>
    </location>
</feature>
<dbReference type="EMBL" id="JARKIF010000019">
    <property type="protein sequence ID" value="KAJ7618572.1"/>
    <property type="molecule type" value="Genomic_DNA"/>
</dbReference>
<sequence length="361" mass="42120">MFLSLNIAFYLNSTVTVIRASPTKSLLPELMLYRVALALEDRFLDILSLIHHLHDHGRHYLKITLLAIVGHSLGLLLVFAQRCAAPFVSRHRAKFLRYLRNTWVEAITALITGSLYTFHSSFSWVPWMHYYFIYRDGILPSLWNIRREIVICLDWIPLESVLMIIAPVAIHAVAICLCTLSFAHIWFPAAARTIAHDVDRPALGFIAGGSIFLAIGWYCNAVLCFLGMEQKAMGDDVKYWIRSLEMQTFSSSQARAEVWEFYQLSRERHKTWRITQSKEACKIMRLLWITAWSTWEALPWAQKLIVVVPAAAFYVHFYIMPVVERIELLIRIEYRKYRRRRAVRQFHLKNYSVENRLAANN</sequence>
<feature type="transmembrane region" description="Helical" evidence="1">
    <location>
        <begin position="60"/>
        <end position="80"/>
    </location>
</feature>
<feature type="transmembrane region" description="Helical" evidence="1">
    <location>
        <begin position="202"/>
        <end position="228"/>
    </location>
</feature>
<keyword evidence="1" id="KW-1133">Transmembrane helix</keyword>
<evidence type="ECO:0000313" key="2">
    <source>
        <dbReference type="EMBL" id="KAJ7618572.1"/>
    </source>
</evidence>
<feature type="transmembrane region" description="Helical" evidence="1">
    <location>
        <begin position="164"/>
        <end position="190"/>
    </location>
</feature>
<accession>A0AAD7FE42</accession>
<gene>
    <name evidence="2" type="ORF">FB45DRAFT_871981</name>
</gene>
<evidence type="ECO:0000313" key="3">
    <source>
        <dbReference type="Proteomes" id="UP001221142"/>
    </source>
</evidence>
<reference evidence="2" key="1">
    <citation type="submission" date="2023-03" db="EMBL/GenBank/DDBJ databases">
        <title>Massive genome expansion in bonnet fungi (Mycena s.s.) driven by repeated elements and novel gene families across ecological guilds.</title>
        <authorList>
            <consortium name="Lawrence Berkeley National Laboratory"/>
            <person name="Harder C.B."/>
            <person name="Miyauchi S."/>
            <person name="Viragh M."/>
            <person name="Kuo A."/>
            <person name="Thoen E."/>
            <person name="Andreopoulos B."/>
            <person name="Lu D."/>
            <person name="Skrede I."/>
            <person name="Drula E."/>
            <person name="Henrissat B."/>
            <person name="Morin E."/>
            <person name="Kohler A."/>
            <person name="Barry K."/>
            <person name="LaButti K."/>
            <person name="Morin E."/>
            <person name="Salamov A."/>
            <person name="Lipzen A."/>
            <person name="Mereny Z."/>
            <person name="Hegedus B."/>
            <person name="Baldrian P."/>
            <person name="Stursova M."/>
            <person name="Weitz H."/>
            <person name="Taylor A."/>
            <person name="Grigoriev I.V."/>
            <person name="Nagy L.G."/>
            <person name="Martin F."/>
            <person name="Kauserud H."/>
        </authorList>
    </citation>
    <scope>NUCLEOTIDE SEQUENCE</scope>
    <source>
        <strain evidence="2">9284</strain>
    </source>
</reference>
<proteinExistence type="predicted"/>
<name>A0AAD7FE42_9AGAR</name>
<comment type="caution">
    <text evidence="2">The sequence shown here is derived from an EMBL/GenBank/DDBJ whole genome shotgun (WGS) entry which is preliminary data.</text>
</comment>
<keyword evidence="1" id="KW-0472">Membrane</keyword>
<protein>
    <submittedName>
        <fullName evidence="2">Uncharacterized protein</fullName>
    </submittedName>
</protein>
<organism evidence="2 3">
    <name type="scientific">Roridomyces roridus</name>
    <dbReference type="NCBI Taxonomy" id="1738132"/>
    <lineage>
        <taxon>Eukaryota</taxon>
        <taxon>Fungi</taxon>
        <taxon>Dikarya</taxon>
        <taxon>Basidiomycota</taxon>
        <taxon>Agaricomycotina</taxon>
        <taxon>Agaricomycetes</taxon>
        <taxon>Agaricomycetidae</taxon>
        <taxon>Agaricales</taxon>
        <taxon>Marasmiineae</taxon>
        <taxon>Mycenaceae</taxon>
        <taxon>Roridomyces</taxon>
    </lineage>
</organism>
<keyword evidence="3" id="KW-1185">Reference proteome</keyword>